<dbReference type="Gene3D" id="2.30.110.10">
    <property type="entry name" value="Electron Transport, Fmn-binding Protein, Chain A"/>
    <property type="match status" value="1"/>
</dbReference>
<dbReference type="GO" id="GO:0016627">
    <property type="term" value="F:oxidoreductase activity, acting on the CH-CH group of donors"/>
    <property type="evidence" value="ECO:0007669"/>
    <property type="project" value="TreeGrafter"/>
</dbReference>
<organism evidence="4 5">
    <name type="scientific">Paractinoplanes toevensis</name>
    <dbReference type="NCBI Taxonomy" id="571911"/>
    <lineage>
        <taxon>Bacteria</taxon>
        <taxon>Bacillati</taxon>
        <taxon>Actinomycetota</taxon>
        <taxon>Actinomycetes</taxon>
        <taxon>Micromonosporales</taxon>
        <taxon>Micromonosporaceae</taxon>
        <taxon>Paractinoplanes</taxon>
    </lineage>
</organism>
<dbReference type="RefSeq" id="WP_213011992.1">
    <property type="nucleotide sequence ID" value="NZ_BOQN01000115.1"/>
</dbReference>
<dbReference type="EMBL" id="BOQN01000115">
    <property type="protein sequence ID" value="GIM96307.1"/>
    <property type="molecule type" value="Genomic_DNA"/>
</dbReference>
<dbReference type="InterPro" id="IPR024031">
    <property type="entry name" value="MSMEG_5819/OxyR"/>
</dbReference>
<dbReference type="GO" id="GO:0005829">
    <property type="term" value="C:cytosol"/>
    <property type="evidence" value="ECO:0007669"/>
    <property type="project" value="TreeGrafter"/>
</dbReference>
<dbReference type="Proteomes" id="UP000677082">
    <property type="component" value="Unassembled WGS sequence"/>
</dbReference>
<evidence type="ECO:0000259" key="3">
    <source>
        <dbReference type="Pfam" id="PF01243"/>
    </source>
</evidence>
<dbReference type="Pfam" id="PF01243">
    <property type="entry name" value="PNPOx_N"/>
    <property type="match status" value="1"/>
</dbReference>
<feature type="domain" description="Pyridoxamine 5'-phosphate oxidase N-terminal" evidence="3">
    <location>
        <begin position="3"/>
        <end position="98"/>
    </location>
</feature>
<protein>
    <recommendedName>
        <fullName evidence="3">Pyridoxamine 5'-phosphate oxidase N-terminal domain-containing protein</fullName>
    </recommendedName>
</protein>
<dbReference type="AlphaFoldDB" id="A0A919W9W5"/>
<comment type="caution">
    <text evidence="4">The sequence shown here is derived from an EMBL/GenBank/DDBJ whole genome shotgun (WGS) entry which is preliminary data.</text>
</comment>
<evidence type="ECO:0000313" key="5">
    <source>
        <dbReference type="Proteomes" id="UP000677082"/>
    </source>
</evidence>
<gene>
    <name evidence="4" type="ORF">Ato02nite_081000</name>
</gene>
<feature type="region of interest" description="Disordered" evidence="2">
    <location>
        <begin position="114"/>
        <end position="137"/>
    </location>
</feature>
<accession>A0A919W9W5</accession>
<feature type="compositionally biased region" description="Basic and acidic residues" evidence="2">
    <location>
        <begin position="127"/>
        <end position="137"/>
    </location>
</feature>
<dbReference type="GO" id="GO:0070967">
    <property type="term" value="F:coenzyme F420 binding"/>
    <property type="evidence" value="ECO:0007669"/>
    <property type="project" value="TreeGrafter"/>
</dbReference>
<dbReference type="InterPro" id="IPR011576">
    <property type="entry name" value="Pyridox_Oxase_N"/>
</dbReference>
<name>A0A919W9W5_9ACTN</name>
<keyword evidence="5" id="KW-1185">Reference proteome</keyword>
<keyword evidence="1" id="KW-0560">Oxidoreductase</keyword>
<dbReference type="PANTHER" id="PTHR35176:SF6">
    <property type="entry name" value="HEME OXYGENASE HI_0854-RELATED"/>
    <property type="match status" value="1"/>
</dbReference>
<dbReference type="InterPro" id="IPR012349">
    <property type="entry name" value="Split_barrel_FMN-bd"/>
</dbReference>
<dbReference type="InterPro" id="IPR052019">
    <property type="entry name" value="F420H2_bilvrd_red/Heme_oxyg"/>
</dbReference>
<evidence type="ECO:0000256" key="2">
    <source>
        <dbReference type="SAM" id="MobiDB-lite"/>
    </source>
</evidence>
<proteinExistence type="predicted"/>
<reference evidence="4 5" key="1">
    <citation type="submission" date="2021-03" db="EMBL/GenBank/DDBJ databases">
        <title>Whole genome shotgun sequence of Actinoplanes toevensis NBRC 105298.</title>
        <authorList>
            <person name="Komaki H."/>
            <person name="Tamura T."/>
        </authorList>
    </citation>
    <scope>NUCLEOTIDE SEQUENCE [LARGE SCALE GENOMIC DNA]</scope>
    <source>
        <strain evidence="4 5">NBRC 105298</strain>
    </source>
</reference>
<evidence type="ECO:0000313" key="4">
    <source>
        <dbReference type="EMBL" id="GIM96307.1"/>
    </source>
</evidence>
<evidence type="ECO:0000256" key="1">
    <source>
        <dbReference type="ARBA" id="ARBA00023002"/>
    </source>
</evidence>
<dbReference type="PANTHER" id="PTHR35176">
    <property type="entry name" value="HEME OXYGENASE HI_0854-RELATED"/>
    <property type="match status" value="1"/>
</dbReference>
<sequence length="137" mass="15316">MSFTDEERAYIATQPLARIATVAKDGQPDVTPVTFHFDGDAFYVGGFRPADTRRARNVRSGNTQVALTIDDLKTMRPWTPRYVRVYGIAEFVDRNGQEVLKIVPSTSWSMNLSGQWSPGTDAPNPIRKTDHATLKES</sequence>
<dbReference type="NCBIfam" id="TIGR04023">
    <property type="entry name" value="PPOX_MSMEG_5819"/>
    <property type="match status" value="1"/>
</dbReference>
<dbReference type="SUPFAM" id="SSF50475">
    <property type="entry name" value="FMN-binding split barrel"/>
    <property type="match status" value="1"/>
</dbReference>